<dbReference type="CDD" id="cd00756">
    <property type="entry name" value="MoaE"/>
    <property type="match status" value="1"/>
</dbReference>
<protein>
    <recommendedName>
        <fullName evidence="6">MOCS2B</fullName>
    </recommendedName>
</protein>
<dbReference type="FunFam" id="3.90.1170.40:FF:000002">
    <property type="entry name" value="Molybdopterin synthase catalytic subunit"/>
    <property type="match status" value="1"/>
</dbReference>
<sequence length="192" mass="20971">METAVSAPKDKEGGQAEPSPVHVKLIHGKLSLASIIDFVEDPVCGGVATFSGTTRNHAHGKKVVQLTYEAYEPMAVKKMQEVITIAQKRWTEIRKVAVEHRLGDCPVGESGVNVAVSSPHRKDCLEACQFIINELKAQVPIWKKEVYEDGSVWKENAEWRDTLKTKQKQGCGCRPADPQSASANGIGAQNGH</sequence>
<keyword evidence="2" id="KW-0808">Transferase</keyword>
<evidence type="ECO:0000313" key="5">
    <source>
        <dbReference type="EMBL" id="CEM25932.1"/>
    </source>
</evidence>
<dbReference type="Pfam" id="PF02391">
    <property type="entry name" value="MoaE"/>
    <property type="match status" value="1"/>
</dbReference>
<dbReference type="AlphaFoldDB" id="A0A0G4GAE6"/>
<evidence type="ECO:0000256" key="2">
    <source>
        <dbReference type="ARBA" id="ARBA00022679"/>
    </source>
</evidence>
<dbReference type="Gene3D" id="3.90.1170.40">
    <property type="entry name" value="Molybdopterin biosynthesis MoaE subunit"/>
    <property type="match status" value="1"/>
</dbReference>
<name>A0A0G4GAE6_9ALVE</name>
<dbReference type="InterPro" id="IPR036563">
    <property type="entry name" value="MoaE_sf"/>
</dbReference>
<dbReference type="GO" id="GO:0016740">
    <property type="term" value="F:transferase activity"/>
    <property type="evidence" value="ECO:0007669"/>
    <property type="project" value="UniProtKB-KW"/>
</dbReference>
<evidence type="ECO:0008006" key="6">
    <source>
        <dbReference type="Google" id="ProtNLM"/>
    </source>
</evidence>
<evidence type="ECO:0000256" key="4">
    <source>
        <dbReference type="SAM" id="MobiDB-lite"/>
    </source>
</evidence>
<dbReference type="PANTHER" id="PTHR23404">
    <property type="entry name" value="MOLYBDOPTERIN SYNTHASE RELATED"/>
    <property type="match status" value="1"/>
</dbReference>
<evidence type="ECO:0000256" key="3">
    <source>
        <dbReference type="ARBA" id="ARBA00023150"/>
    </source>
</evidence>
<keyword evidence="3" id="KW-0501">Molybdenum cofactor biosynthesis</keyword>
<proteinExistence type="predicted"/>
<dbReference type="PhylomeDB" id="A0A0G4GAE6"/>
<reference evidence="5" key="1">
    <citation type="submission" date="2014-11" db="EMBL/GenBank/DDBJ databases">
        <authorList>
            <person name="Otto D Thomas"/>
            <person name="Naeem Raeece"/>
        </authorList>
    </citation>
    <scope>NUCLEOTIDE SEQUENCE</scope>
</reference>
<dbReference type="EMBL" id="CDMZ01001028">
    <property type="protein sequence ID" value="CEM25932.1"/>
    <property type="molecule type" value="Genomic_DNA"/>
</dbReference>
<keyword evidence="1" id="KW-0963">Cytoplasm</keyword>
<evidence type="ECO:0000256" key="1">
    <source>
        <dbReference type="ARBA" id="ARBA00022490"/>
    </source>
</evidence>
<feature type="region of interest" description="Disordered" evidence="4">
    <location>
        <begin position="168"/>
        <end position="192"/>
    </location>
</feature>
<dbReference type="VEuPathDB" id="CryptoDB:Cvel_20982"/>
<gene>
    <name evidence="5" type="ORF">Cvel_20982</name>
</gene>
<dbReference type="GO" id="GO:0006777">
    <property type="term" value="P:Mo-molybdopterin cofactor biosynthetic process"/>
    <property type="evidence" value="ECO:0007669"/>
    <property type="project" value="UniProtKB-KW"/>
</dbReference>
<dbReference type="InterPro" id="IPR003448">
    <property type="entry name" value="Mopterin_biosynth_MoaE"/>
</dbReference>
<accession>A0A0G4GAE6</accession>
<organism evidence="5">
    <name type="scientific">Chromera velia CCMP2878</name>
    <dbReference type="NCBI Taxonomy" id="1169474"/>
    <lineage>
        <taxon>Eukaryota</taxon>
        <taxon>Sar</taxon>
        <taxon>Alveolata</taxon>
        <taxon>Colpodellida</taxon>
        <taxon>Chromeraceae</taxon>
        <taxon>Chromera</taxon>
    </lineage>
</organism>
<dbReference type="SUPFAM" id="SSF54690">
    <property type="entry name" value="Molybdopterin synthase subunit MoaE"/>
    <property type="match status" value="1"/>
</dbReference>